<proteinExistence type="inferred from homology"/>
<dbReference type="NCBIfam" id="TIGR01571">
    <property type="entry name" value="A_thal_Cys_rich"/>
    <property type="match status" value="1"/>
</dbReference>
<protein>
    <submittedName>
        <fullName evidence="2">Uncharacterized protein</fullName>
    </submittedName>
</protein>
<comment type="similarity">
    <text evidence="1">Belongs to the cornifelin family.</text>
</comment>
<dbReference type="AlphaFoldDB" id="A0AAV2T8F6"/>
<comment type="caution">
    <text evidence="2">The sequence shown here is derived from an EMBL/GenBank/DDBJ whole genome shotgun (WGS) entry which is preliminary data.</text>
</comment>
<gene>
    <name evidence="2" type="ORF">CDAUBV1_LOCUS6332</name>
</gene>
<dbReference type="Proteomes" id="UP001497525">
    <property type="component" value="Unassembled WGS sequence"/>
</dbReference>
<organism evidence="2 3">
    <name type="scientific">Calicophoron daubneyi</name>
    <name type="common">Rumen fluke</name>
    <name type="synonym">Paramphistomum daubneyi</name>
    <dbReference type="NCBI Taxonomy" id="300641"/>
    <lineage>
        <taxon>Eukaryota</taxon>
        <taxon>Metazoa</taxon>
        <taxon>Spiralia</taxon>
        <taxon>Lophotrochozoa</taxon>
        <taxon>Platyhelminthes</taxon>
        <taxon>Trematoda</taxon>
        <taxon>Digenea</taxon>
        <taxon>Plagiorchiida</taxon>
        <taxon>Pronocephalata</taxon>
        <taxon>Paramphistomoidea</taxon>
        <taxon>Paramphistomidae</taxon>
        <taxon>Calicophoron</taxon>
    </lineage>
</organism>
<sequence length="122" mass="14030">MTQVPPSCEEAPITEQPGRQPFRDWHDGLFRCTNDCKSCWLITLFAPCYACYMYERYNECPLTACFMPATGLTLRAFHRGRERIHGTLCEDCMVSVCCSCCALCQLDRDMKYIEASRGYLDV</sequence>
<evidence type="ECO:0000313" key="2">
    <source>
        <dbReference type="EMBL" id="CAL5133045.1"/>
    </source>
</evidence>
<dbReference type="EMBL" id="CAXLJL010000149">
    <property type="protein sequence ID" value="CAL5133045.1"/>
    <property type="molecule type" value="Genomic_DNA"/>
</dbReference>
<accession>A0AAV2T8F6</accession>
<dbReference type="InterPro" id="IPR006461">
    <property type="entry name" value="PLAC_motif_containing"/>
</dbReference>
<name>A0AAV2T8F6_CALDB</name>
<dbReference type="PANTHER" id="PTHR15907">
    <property type="entry name" value="DUF614 FAMILY PROTEIN-RELATED"/>
    <property type="match status" value="1"/>
</dbReference>
<dbReference type="Pfam" id="PF04749">
    <property type="entry name" value="PLAC8"/>
    <property type="match status" value="1"/>
</dbReference>
<reference evidence="2" key="1">
    <citation type="submission" date="2024-06" db="EMBL/GenBank/DDBJ databases">
        <authorList>
            <person name="Liu X."/>
            <person name="Lenzi L."/>
            <person name="Haldenby T S."/>
            <person name="Uol C."/>
        </authorList>
    </citation>
    <scope>NUCLEOTIDE SEQUENCE</scope>
</reference>
<evidence type="ECO:0000256" key="1">
    <source>
        <dbReference type="ARBA" id="ARBA00009024"/>
    </source>
</evidence>
<evidence type="ECO:0000313" key="3">
    <source>
        <dbReference type="Proteomes" id="UP001497525"/>
    </source>
</evidence>